<dbReference type="Gene3D" id="1.20.5.500">
    <property type="entry name" value="Single helix bin"/>
    <property type="match status" value="1"/>
</dbReference>
<feature type="coiled-coil region" evidence="4">
    <location>
        <begin position="291"/>
        <end position="371"/>
    </location>
</feature>
<dbReference type="PANTHER" id="PTHR45721">
    <property type="entry name" value="LAMIN DM0-RELATED"/>
    <property type="match status" value="1"/>
</dbReference>
<feature type="region of interest" description="Disordered" evidence="5">
    <location>
        <begin position="1"/>
        <end position="20"/>
    </location>
</feature>
<dbReference type="GO" id="GO:0005882">
    <property type="term" value="C:intermediate filament"/>
    <property type="evidence" value="ECO:0007669"/>
    <property type="project" value="UniProtKB-UniRule"/>
</dbReference>
<name>A0A6A5HEF6_CAERE</name>
<dbReference type="FunFam" id="1.20.5.170:FF:000058">
    <property type="entry name" value="Intermediate filament protein B"/>
    <property type="match status" value="1"/>
</dbReference>
<dbReference type="GO" id="GO:0005652">
    <property type="term" value="C:nuclear lamina"/>
    <property type="evidence" value="ECO:0007669"/>
    <property type="project" value="TreeGrafter"/>
</dbReference>
<dbReference type="GO" id="GO:0006998">
    <property type="term" value="P:nuclear envelope organization"/>
    <property type="evidence" value="ECO:0007669"/>
    <property type="project" value="TreeGrafter"/>
</dbReference>
<dbReference type="InterPro" id="IPR016451">
    <property type="entry name" value="Intermed_filament_ifa/ifb"/>
</dbReference>
<dbReference type="GO" id="GO:0007097">
    <property type="term" value="P:nuclear migration"/>
    <property type="evidence" value="ECO:0007669"/>
    <property type="project" value="TreeGrafter"/>
</dbReference>
<comment type="caution">
    <text evidence="8">The sequence shown here is derived from an EMBL/GenBank/DDBJ whole genome shotgun (WGS) entry which is preliminary data.</text>
</comment>
<protein>
    <submittedName>
        <fullName evidence="8">Uncharacterized protein</fullName>
    </submittedName>
</protein>
<feature type="domain" description="IF rod" evidence="7">
    <location>
        <begin position="37"/>
        <end position="386"/>
    </location>
</feature>
<gene>
    <name evidence="8" type="ORF">GCK72_006114</name>
</gene>
<keyword evidence="1 3" id="KW-0403">Intermediate filament</keyword>
<dbReference type="Gene3D" id="1.20.5.1160">
    <property type="entry name" value="Vasodilator-stimulated phosphoprotein"/>
    <property type="match status" value="1"/>
</dbReference>
<dbReference type="SMART" id="SM01391">
    <property type="entry name" value="Filament"/>
    <property type="match status" value="1"/>
</dbReference>
<evidence type="ECO:0000313" key="9">
    <source>
        <dbReference type="Proteomes" id="UP000483820"/>
    </source>
</evidence>
<dbReference type="SUPFAM" id="SSF74853">
    <property type="entry name" value="Lamin A/C globular tail domain"/>
    <property type="match status" value="1"/>
</dbReference>
<dbReference type="Pfam" id="PF00038">
    <property type="entry name" value="Filament"/>
    <property type="match status" value="1"/>
</dbReference>
<dbReference type="AlphaFoldDB" id="A0A6A5HEF6"/>
<keyword evidence="2 3" id="KW-0175">Coiled coil</keyword>
<dbReference type="PANTHER" id="PTHR45721:SF7">
    <property type="entry name" value="INTERMEDIATE FILAMENT PROTEIN IFB-2"/>
    <property type="match status" value="1"/>
</dbReference>
<evidence type="ECO:0000256" key="3">
    <source>
        <dbReference type="PIRNR" id="PIRNR005546"/>
    </source>
</evidence>
<feature type="coiled-coil region" evidence="4">
    <location>
        <begin position="179"/>
        <end position="206"/>
    </location>
</feature>
<dbReference type="GO" id="GO:0005200">
    <property type="term" value="F:structural constituent of cytoskeleton"/>
    <property type="evidence" value="ECO:0007669"/>
    <property type="project" value="TreeGrafter"/>
</dbReference>
<evidence type="ECO:0000256" key="1">
    <source>
        <dbReference type="ARBA" id="ARBA00022754"/>
    </source>
</evidence>
<dbReference type="Gene3D" id="2.60.40.1260">
    <property type="entry name" value="Lamin Tail domain"/>
    <property type="match status" value="1"/>
</dbReference>
<dbReference type="PIRSF" id="PIRSF005546">
    <property type="entry name" value="Intermed_filamnt_Ifb-2"/>
    <property type="match status" value="1"/>
</dbReference>
<dbReference type="PROSITE" id="PS51842">
    <property type="entry name" value="IF_ROD_2"/>
    <property type="match status" value="1"/>
</dbReference>
<proteinExistence type="inferred from homology"/>
<feature type="domain" description="LTD" evidence="6">
    <location>
        <begin position="474"/>
        <end position="592"/>
    </location>
</feature>
<evidence type="ECO:0000259" key="6">
    <source>
        <dbReference type="PROSITE" id="PS51841"/>
    </source>
</evidence>
<dbReference type="GO" id="GO:0031507">
    <property type="term" value="P:heterochromatin formation"/>
    <property type="evidence" value="ECO:0007669"/>
    <property type="project" value="TreeGrafter"/>
</dbReference>
<feature type="coiled-coil region" evidence="4">
    <location>
        <begin position="112"/>
        <end position="139"/>
    </location>
</feature>
<feature type="coiled-coil region" evidence="4">
    <location>
        <begin position="27"/>
        <end position="75"/>
    </location>
</feature>
<dbReference type="CTD" id="9820834"/>
<dbReference type="GeneID" id="9820834"/>
<accession>A0A6A5HEF6</accession>
<dbReference type="GO" id="GO:0051664">
    <property type="term" value="P:nuclear pore localization"/>
    <property type="evidence" value="ECO:0007669"/>
    <property type="project" value="TreeGrafter"/>
</dbReference>
<dbReference type="EMBL" id="WUAV01000002">
    <property type="protein sequence ID" value="KAF1766158.1"/>
    <property type="molecule type" value="Genomic_DNA"/>
</dbReference>
<dbReference type="InterPro" id="IPR036415">
    <property type="entry name" value="Lamin_tail_dom_sf"/>
</dbReference>
<reference evidence="8 9" key="1">
    <citation type="submission" date="2019-12" db="EMBL/GenBank/DDBJ databases">
        <title>Chromosome-level assembly of the Caenorhabditis remanei genome.</title>
        <authorList>
            <person name="Teterina A.A."/>
            <person name="Willis J.H."/>
            <person name="Phillips P.C."/>
        </authorList>
    </citation>
    <scope>NUCLEOTIDE SEQUENCE [LARGE SCALE GENOMIC DNA]</scope>
    <source>
        <strain evidence="8 9">PX506</strain>
        <tissue evidence="8">Whole organism</tissue>
    </source>
</reference>
<dbReference type="KEGG" id="crq:GCK72_006114"/>
<evidence type="ECO:0000313" key="8">
    <source>
        <dbReference type="EMBL" id="KAF1766158.1"/>
    </source>
</evidence>
<sequence length="597" mass="67719">MSTSYSMHRTVTTTSTSQGYGSASHAAEEFVAAAEREKQEMQQLNSRLEAYISRVRQLEDRNKELVIELDSLRGSLGNDIGQIKFKFNDSLVKVRRDISEAHAGTIGVEVKVNRLRDDLNDYRHRYEEARREVEREKTTWGGAISQAQAELDTNKSRYAAILDEEKRLYAEQDQLYLQLAAAKDELDAAIADRLRLQAEEDDLKIELEFLGRIHAQEITELRALLAQAPADTREFFKNELALAIREIKAEYDKIIQTTKVDLETIFQTKIAAVEASVASKNEAATFRQEEIRKMNESITSLRAKLSELEARNAALEREANTLQIQLGEDQRAYESELAKRDSALRFMREDCQTLIAELQALLNTKQTLDTEIAIYRKLVESEEGRFNHIGQGVVVQQQEVQRHQGGSSSIVMSDQRHSESHHHHQQHQDVYPQGTLRYSQQHEANIGRGTTVFIPDKRVGTYEQDTYDSGEVQTRSTFKRHAKGNVSIVECDPTGKYIILENTSGNIAEDVSHFEIRRVIDKTPSFTFHLPAHSVIHPHGHLKIYGRNTGGIHSPPDSIVMESYPSWGQGTVVETYLYNSHGIEKASHIQTTSASSR</sequence>
<evidence type="ECO:0000256" key="2">
    <source>
        <dbReference type="ARBA" id="ARBA00023054"/>
    </source>
</evidence>
<evidence type="ECO:0000256" key="4">
    <source>
        <dbReference type="SAM" id="Coils"/>
    </source>
</evidence>
<organism evidence="8 9">
    <name type="scientific">Caenorhabditis remanei</name>
    <name type="common">Caenorhabditis vulgaris</name>
    <dbReference type="NCBI Taxonomy" id="31234"/>
    <lineage>
        <taxon>Eukaryota</taxon>
        <taxon>Metazoa</taxon>
        <taxon>Ecdysozoa</taxon>
        <taxon>Nematoda</taxon>
        <taxon>Chromadorea</taxon>
        <taxon>Rhabditida</taxon>
        <taxon>Rhabditina</taxon>
        <taxon>Rhabditomorpha</taxon>
        <taxon>Rhabditoidea</taxon>
        <taxon>Rhabditidae</taxon>
        <taxon>Peloderinae</taxon>
        <taxon>Caenorhabditis</taxon>
    </lineage>
</organism>
<evidence type="ECO:0000256" key="5">
    <source>
        <dbReference type="SAM" id="MobiDB-lite"/>
    </source>
</evidence>
<dbReference type="Pfam" id="PF00932">
    <property type="entry name" value="LTD"/>
    <property type="match status" value="1"/>
</dbReference>
<dbReference type="InterPro" id="IPR039008">
    <property type="entry name" value="IF_rod_dom"/>
</dbReference>
<dbReference type="Gene3D" id="1.20.5.170">
    <property type="match status" value="1"/>
</dbReference>
<dbReference type="Proteomes" id="UP000483820">
    <property type="component" value="Chromosome II"/>
</dbReference>
<dbReference type="SUPFAM" id="SSF64593">
    <property type="entry name" value="Intermediate filament protein, coiled coil region"/>
    <property type="match status" value="2"/>
</dbReference>
<dbReference type="InterPro" id="IPR001322">
    <property type="entry name" value="Lamin_tail_dom"/>
</dbReference>
<dbReference type="PROSITE" id="PS51841">
    <property type="entry name" value="LTD"/>
    <property type="match status" value="1"/>
</dbReference>
<dbReference type="RefSeq" id="XP_053589675.1">
    <property type="nucleotide sequence ID" value="XM_053725481.1"/>
</dbReference>
<comment type="similarity">
    <text evidence="3">Belongs to the intermediate filament family.</text>
</comment>
<dbReference type="GO" id="GO:0090435">
    <property type="term" value="P:protein localization to nuclear envelope"/>
    <property type="evidence" value="ECO:0007669"/>
    <property type="project" value="TreeGrafter"/>
</dbReference>
<evidence type="ECO:0000259" key="7">
    <source>
        <dbReference type="PROSITE" id="PS51842"/>
    </source>
</evidence>